<sequence>MRSSFHFIILTNISV</sequence>
<accession>A0A0E9QPM3</accession>
<reference evidence="1" key="1">
    <citation type="submission" date="2014-11" db="EMBL/GenBank/DDBJ databases">
        <authorList>
            <person name="Amaro Gonzalez C."/>
        </authorList>
    </citation>
    <scope>NUCLEOTIDE SEQUENCE</scope>
</reference>
<organism evidence="1">
    <name type="scientific">Anguilla anguilla</name>
    <name type="common">European freshwater eel</name>
    <name type="synonym">Muraena anguilla</name>
    <dbReference type="NCBI Taxonomy" id="7936"/>
    <lineage>
        <taxon>Eukaryota</taxon>
        <taxon>Metazoa</taxon>
        <taxon>Chordata</taxon>
        <taxon>Craniata</taxon>
        <taxon>Vertebrata</taxon>
        <taxon>Euteleostomi</taxon>
        <taxon>Actinopterygii</taxon>
        <taxon>Neopterygii</taxon>
        <taxon>Teleostei</taxon>
        <taxon>Anguilliformes</taxon>
        <taxon>Anguillidae</taxon>
        <taxon>Anguilla</taxon>
    </lineage>
</organism>
<dbReference type="EMBL" id="GBXM01090170">
    <property type="protein sequence ID" value="JAH18407.1"/>
    <property type="molecule type" value="Transcribed_RNA"/>
</dbReference>
<evidence type="ECO:0000313" key="1">
    <source>
        <dbReference type="EMBL" id="JAH18407.1"/>
    </source>
</evidence>
<name>A0A0E9QPM3_ANGAN</name>
<protein>
    <submittedName>
        <fullName evidence="1">Uncharacterized protein</fullName>
    </submittedName>
</protein>
<proteinExistence type="predicted"/>
<reference evidence="1" key="2">
    <citation type="journal article" date="2015" name="Fish Shellfish Immunol.">
        <title>Early steps in the European eel (Anguilla anguilla)-Vibrio vulnificus interaction in the gills: Role of the RtxA13 toxin.</title>
        <authorList>
            <person name="Callol A."/>
            <person name="Pajuelo D."/>
            <person name="Ebbesson L."/>
            <person name="Teles M."/>
            <person name="MacKenzie S."/>
            <person name="Amaro C."/>
        </authorList>
    </citation>
    <scope>NUCLEOTIDE SEQUENCE</scope>
</reference>